<name>A0AAE1K8J6_9FABA</name>
<evidence type="ECO:0000259" key="1">
    <source>
        <dbReference type="PROSITE" id="PS50181"/>
    </source>
</evidence>
<dbReference type="Pfam" id="PF00646">
    <property type="entry name" value="F-box"/>
    <property type="match status" value="1"/>
</dbReference>
<dbReference type="PANTHER" id="PTHR31900">
    <property type="entry name" value="F-BOX/RNI SUPERFAMILY PROTEIN-RELATED"/>
    <property type="match status" value="1"/>
</dbReference>
<protein>
    <recommendedName>
        <fullName evidence="1">F-box domain-containing protein</fullName>
    </recommendedName>
</protein>
<dbReference type="Pfam" id="PF24758">
    <property type="entry name" value="LRR_At5g56370"/>
    <property type="match status" value="1"/>
</dbReference>
<reference evidence="2" key="1">
    <citation type="submission" date="2023-10" db="EMBL/GenBank/DDBJ databases">
        <title>Chromosome-level genome of the transformable northern wattle, Acacia crassicarpa.</title>
        <authorList>
            <person name="Massaro I."/>
            <person name="Sinha N.R."/>
            <person name="Poethig S."/>
            <person name="Leichty A.R."/>
        </authorList>
    </citation>
    <scope>NUCLEOTIDE SEQUENCE</scope>
    <source>
        <strain evidence="2">Acra3RX</strain>
        <tissue evidence="2">Leaf</tissue>
    </source>
</reference>
<dbReference type="Gene3D" id="1.20.1280.50">
    <property type="match status" value="1"/>
</dbReference>
<dbReference type="SUPFAM" id="SSF81383">
    <property type="entry name" value="F-box domain"/>
    <property type="match status" value="1"/>
</dbReference>
<dbReference type="EMBL" id="JAWXYG010000007">
    <property type="protein sequence ID" value="KAK4268309.1"/>
    <property type="molecule type" value="Genomic_DNA"/>
</dbReference>
<dbReference type="Gene3D" id="3.80.10.10">
    <property type="entry name" value="Ribonuclease Inhibitor"/>
    <property type="match status" value="1"/>
</dbReference>
<evidence type="ECO:0000313" key="3">
    <source>
        <dbReference type="Proteomes" id="UP001293593"/>
    </source>
</evidence>
<dbReference type="InterPro" id="IPR055411">
    <property type="entry name" value="LRR_FXL15/At3g58940/PEG3-like"/>
</dbReference>
<gene>
    <name evidence="2" type="ORF">QN277_024984</name>
</gene>
<organism evidence="2 3">
    <name type="scientific">Acacia crassicarpa</name>
    <name type="common">northern wattle</name>
    <dbReference type="NCBI Taxonomy" id="499986"/>
    <lineage>
        <taxon>Eukaryota</taxon>
        <taxon>Viridiplantae</taxon>
        <taxon>Streptophyta</taxon>
        <taxon>Embryophyta</taxon>
        <taxon>Tracheophyta</taxon>
        <taxon>Spermatophyta</taxon>
        <taxon>Magnoliopsida</taxon>
        <taxon>eudicotyledons</taxon>
        <taxon>Gunneridae</taxon>
        <taxon>Pentapetalae</taxon>
        <taxon>rosids</taxon>
        <taxon>fabids</taxon>
        <taxon>Fabales</taxon>
        <taxon>Fabaceae</taxon>
        <taxon>Caesalpinioideae</taxon>
        <taxon>mimosoid clade</taxon>
        <taxon>Acacieae</taxon>
        <taxon>Acacia</taxon>
    </lineage>
</organism>
<dbReference type="SMART" id="SM00579">
    <property type="entry name" value="FBD"/>
    <property type="match status" value="1"/>
</dbReference>
<dbReference type="PANTHER" id="PTHR31900:SF34">
    <property type="entry name" value="EMB|CAB62440.1-RELATED"/>
    <property type="match status" value="1"/>
</dbReference>
<accession>A0AAE1K8J6</accession>
<keyword evidence="3" id="KW-1185">Reference proteome</keyword>
<comment type="caution">
    <text evidence="2">The sequence shown here is derived from an EMBL/GenBank/DDBJ whole genome shotgun (WGS) entry which is preliminary data.</text>
</comment>
<dbReference type="InterPro" id="IPR053781">
    <property type="entry name" value="F-box_AtFBL13-like"/>
</dbReference>
<dbReference type="CDD" id="cd22160">
    <property type="entry name" value="F-box_AtFBL13-like"/>
    <property type="match status" value="1"/>
</dbReference>
<dbReference type="SMART" id="SM00256">
    <property type="entry name" value="FBOX"/>
    <property type="match status" value="1"/>
</dbReference>
<dbReference type="InterPro" id="IPR050232">
    <property type="entry name" value="FBL13/AtMIF1-like"/>
</dbReference>
<dbReference type="InterPro" id="IPR001810">
    <property type="entry name" value="F-box_dom"/>
</dbReference>
<dbReference type="AlphaFoldDB" id="A0AAE1K8J6"/>
<feature type="domain" description="F-box" evidence="1">
    <location>
        <begin position="14"/>
        <end position="67"/>
    </location>
</feature>
<evidence type="ECO:0000313" key="2">
    <source>
        <dbReference type="EMBL" id="KAK4268309.1"/>
    </source>
</evidence>
<dbReference type="SUPFAM" id="SSF52047">
    <property type="entry name" value="RNI-like"/>
    <property type="match status" value="1"/>
</dbReference>
<dbReference type="InterPro" id="IPR006566">
    <property type="entry name" value="FBD"/>
</dbReference>
<proteinExistence type="predicted"/>
<dbReference type="InterPro" id="IPR036047">
    <property type="entry name" value="F-box-like_dom_sf"/>
</dbReference>
<sequence>MSTNKSPRTEDEMGDRISGLPDPLLLHILSFLQTKDAVSTSRVSKRWRHLWRSLPKLHFDDRSFPSVEIFVQFVDAALLLVRLDSVQMFVLNCERFSVPQVKANVWVNALANYKLTYLELHFRRQVIRLPSSFFICNTVSILKLTGFGVVNLSTVDLPSLKVLHLKDVKFSNSECMSRLLSNCLHLEELVLKGSLISDEVSFQDRLSFYSWAKHIARFEQLLFADVPAFIFPMKVFSNVQFMRLREMIWYTRDDVPTFHNLIHLQIDNFSYIDWCMVRLLQGFPKLQSLIIYKYGDYDLGDKCLMNISTPDVPPCVSSHLKEFAYFGFKGRKLEFDILEYIMKNATVLRTVIVGRADTCERNDFEMLKQLSSYPRCSANCRLVYDILKNSIEEARRNCLTIRKL</sequence>
<dbReference type="Proteomes" id="UP001293593">
    <property type="component" value="Unassembled WGS sequence"/>
</dbReference>
<dbReference type="Pfam" id="PF08387">
    <property type="entry name" value="FBD"/>
    <property type="match status" value="1"/>
</dbReference>
<dbReference type="PROSITE" id="PS50181">
    <property type="entry name" value="FBOX"/>
    <property type="match status" value="1"/>
</dbReference>
<dbReference type="InterPro" id="IPR032675">
    <property type="entry name" value="LRR_dom_sf"/>
</dbReference>